<dbReference type="InterPro" id="IPR001787">
    <property type="entry name" value="Ribosomal_bL21"/>
</dbReference>
<dbReference type="AlphaFoldDB" id="A0A1F7WF29"/>
<dbReference type="GO" id="GO:0003735">
    <property type="term" value="F:structural constituent of ribosome"/>
    <property type="evidence" value="ECO:0007669"/>
    <property type="project" value="InterPro"/>
</dbReference>
<name>A0A1F7WF29_9BACT</name>
<dbReference type="Proteomes" id="UP000176988">
    <property type="component" value="Unassembled WGS sequence"/>
</dbReference>
<proteinExistence type="inferred from homology"/>
<dbReference type="InterPro" id="IPR036164">
    <property type="entry name" value="bL21-like_sf"/>
</dbReference>
<protein>
    <recommendedName>
        <fullName evidence="4">Large ribosomal subunit protein bL21</fullName>
    </recommendedName>
</protein>
<dbReference type="GO" id="GO:1990904">
    <property type="term" value="C:ribonucleoprotein complex"/>
    <property type="evidence" value="ECO:0007669"/>
    <property type="project" value="UniProtKB-KW"/>
</dbReference>
<accession>A0A1F7WF29</accession>
<keyword evidence="4 5" id="KW-0699">rRNA-binding</keyword>
<dbReference type="GO" id="GO:0005737">
    <property type="term" value="C:cytoplasm"/>
    <property type="evidence" value="ECO:0007669"/>
    <property type="project" value="UniProtKB-ARBA"/>
</dbReference>
<comment type="function">
    <text evidence="4 5">This protein binds to 23S rRNA in the presence of protein L20.</text>
</comment>
<dbReference type="GO" id="GO:0006412">
    <property type="term" value="P:translation"/>
    <property type="evidence" value="ECO:0007669"/>
    <property type="project" value="UniProtKB-UniRule"/>
</dbReference>
<comment type="caution">
    <text evidence="6">The sequence shown here is derived from an EMBL/GenBank/DDBJ whole genome shotgun (WGS) entry which is preliminary data.</text>
</comment>
<keyword evidence="3 4" id="KW-0687">Ribonucleoprotein</keyword>
<gene>
    <name evidence="4" type="primary">rplU</name>
    <name evidence="6" type="ORF">A2480_03170</name>
</gene>
<dbReference type="PANTHER" id="PTHR21349:SF0">
    <property type="entry name" value="LARGE RIBOSOMAL SUBUNIT PROTEIN BL21M"/>
    <property type="match status" value="1"/>
</dbReference>
<dbReference type="PANTHER" id="PTHR21349">
    <property type="entry name" value="50S RIBOSOMAL PROTEIN L21"/>
    <property type="match status" value="1"/>
</dbReference>
<comment type="subunit">
    <text evidence="4">Part of the 50S ribosomal subunit. Contacts protein L20.</text>
</comment>
<dbReference type="STRING" id="1802424.A2480_03170"/>
<dbReference type="EMBL" id="MGFG01000020">
    <property type="protein sequence ID" value="OGM00999.1"/>
    <property type="molecule type" value="Genomic_DNA"/>
</dbReference>
<evidence type="ECO:0000256" key="2">
    <source>
        <dbReference type="ARBA" id="ARBA00022980"/>
    </source>
</evidence>
<evidence type="ECO:0000256" key="5">
    <source>
        <dbReference type="RuleBase" id="RU000562"/>
    </source>
</evidence>
<dbReference type="InterPro" id="IPR028909">
    <property type="entry name" value="bL21-like"/>
</dbReference>
<evidence type="ECO:0000313" key="6">
    <source>
        <dbReference type="EMBL" id="OGM00999.1"/>
    </source>
</evidence>
<reference evidence="6 7" key="1">
    <citation type="journal article" date="2016" name="Nat. Commun.">
        <title>Thousands of microbial genomes shed light on interconnected biogeochemical processes in an aquifer system.</title>
        <authorList>
            <person name="Anantharaman K."/>
            <person name="Brown C.T."/>
            <person name="Hug L.A."/>
            <person name="Sharon I."/>
            <person name="Castelle C.J."/>
            <person name="Probst A.J."/>
            <person name="Thomas B.C."/>
            <person name="Singh A."/>
            <person name="Wilkins M.J."/>
            <person name="Karaoz U."/>
            <person name="Brodie E.L."/>
            <person name="Williams K.H."/>
            <person name="Hubbard S.S."/>
            <person name="Banfield J.F."/>
        </authorList>
    </citation>
    <scope>NUCLEOTIDE SEQUENCE [LARGE SCALE GENOMIC DNA]</scope>
</reference>
<dbReference type="HAMAP" id="MF_01363">
    <property type="entry name" value="Ribosomal_bL21"/>
    <property type="match status" value="1"/>
</dbReference>
<dbReference type="SUPFAM" id="SSF141091">
    <property type="entry name" value="L21p-like"/>
    <property type="match status" value="1"/>
</dbReference>
<keyword evidence="2 4" id="KW-0689">Ribosomal protein</keyword>
<keyword evidence="4 5" id="KW-0694">RNA-binding</keyword>
<organism evidence="6 7">
    <name type="scientific">Candidatus Uhrbacteria bacterium RIFOXYC2_FULL_47_19</name>
    <dbReference type="NCBI Taxonomy" id="1802424"/>
    <lineage>
        <taxon>Bacteria</taxon>
        <taxon>Candidatus Uhriibacteriota</taxon>
    </lineage>
</organism>
<comment type="similarity">
    <text evidence="1 4 5">Belongs to the bacterial ribosomal protein bL21 family.</text>
</comment>
<evidence type="ECO:0000313" key="7">
    <source>
        <dbReference type="Proteomes" id="UP000176988"/>
    </source>
</evidence>
<sequence>MAQIAVIETGSKQYIVKPGDVIRIEKLEAKEGEKLNFEPLLVADEDDKEAKVGTPTVAGASVSAVVLGEGRGRRIEVVKYKPKVRYHKAAGHRQHFTEIRIEEVKG</sequence>
<dbReference type="GO" id="GO:0005840">
    <property type="term" value="C:ribosome"/>
    <property type="evidence" value="ECO:0007669"/>
    <property type="project" value="UniProtKB-KW"/>
</dbReference>
<evidence type="ECO:0000256" key="1">
    <source>
        <dbReference type="ARBA" id="ARBA00008563"/>
    </source>
</evidence>
<evidence type="ECO:0000256" key="3">
    <source>
        <dbReference type="ARBA" id="ARBA00023274"/>
    </source>
</evidence>
<evidence type="ECO:0000256" key="4">
    <source>
        <dbReference type="HAMAP-Rule" id="MF_01363"/>
    </source>
</evidence>
<dbReference type="Pfam" id="PF00829">
    <property type="entry name" value="Ribosomal_L21p"/>
    <property type="match status" value="1"/>
</dbReference>
<dbReference type="NCBIfam" id="TIGR00061">
    <property type="entry name" value="L21"/>
    <property type="match status" value="1"/>
</dbReference>
<dbReference type="GO" id="GO:0019843">
    <property type="term" value="F:rRNA binding"/>
    <property type="evidence" value="ECO:0007669"/>
    <property type="project" value="UniProtKB-UniRule"/>
</dbReference>